<feature type="transmembrane region" description="Helical" evidence="7">
    <location>
        <begin position="605"/>
        <end position="625"/>
    </location>
</feature>
<comment type="caution">
    <text evidence="10">The sequence shown here is derived from an EMBL/GenBank/DDBJ whole genome shotgun (WGS) entry which is preliminary data.</text>
</comment>
<proteinExistence type="inferred from homology"/>
<feature type="transmembrane region" description="Helical" evidence="7">
    <location>
        <begin position="138"/>
        <end position="157"/>
    </location>
</feature>
<feature type="transmembrane region" description="Helical" evidence="7">
    <location>
        <begin position="574"/>
        <end position="593"/>
    </location>
</feature>
<evidence type="ECO:0000259" key="9">
    <source>
        <dbReference type="Pfam" id="PF13515"/>
    </source>
</evidence>
<evidence type="ECO:0000256" key="1">
    <source>
        <dbReference type="ARBA" id="ARBA00004651"/>
    </source>
</evidence>
<name>A0A9X1YI69_9BURK</name>
<evidence type="ECO:0000256" key="2">
    <source>
        <dbReference type="ARBA" id="ARBA00022475"/>
    </source>
</evidence>
<sequence length="820" mass="86113">METPRLAMRLPAHVLNGLAVSLGISIIQITLALTAGKLAALAAATGAICASLADLPIAPARTWRRVGMGALVGCASGLIVNLLRESGVAMGFTIVALSFCSTMAWAWGPRAGPLAFIPILALIFTLAAPPPASTAQLLIHSGWTAVGALAYFSWAVLSSRVLQPRYRTLALAAALQALAALLRSRAALLSRTDAADGTPPLQEWIRSQVSLDERLQAARDLLFPAAGEPHTGPAIAVLLQAVEMRDTLLAGELDIELLGADAPATQLRDRLREHGVRVADAIDAMAQALRDFGMKVPASAASPLAETDIETGEAIVPHPARPTHVPQAATAPAAAAAASIAASAASAAATSPLASMDADVAQRDAERIGDAAAQAVARHEGGAGAQADPAQVAKDAAAAARARTPARVPLFASTDPRYPLAVAFYGRARQMVAVLARMQGALRGEVTPLPLARDELQVFISTEGWPWAALRAQLNTRSPTFRHAVRLSLALGSAYFIGLALPWASHPHWLVLSVGVVLRGNLEQTLSRRNDRVLGTMIGCLLVLVLAQFGAPWLSTLAFLVAVGIAHSFTTARYLVTAAAASVMALMQAHMAAPDAHSFGVFERLADTVMGAALAWGFSYVWPWWERRGIAKLNERVLRSLRTLTTEVMRLPDPAQPDLKLRLARREVYEAVGAIASAAQRTGAEPSRVQVPMYAFAEMLTRCHVLMAQLVAVRLLLARRGAQLESAVAQKALTDACVALHHALDNPGVGTSPQRGAPGAAGAPVVVSGTVPSEDVDHTAVPAALPDSAVLPWLRRRLQLATRAARRVGLAAQALNAAAR</sequence>
<feature type="domain" description="Integral membrane bound transporter" evidence="9">
    <location>
        <begin position="494"/>
        <end position="616"/>
    </location>
</feature>
<feature type="transmembrane region" description="Helical" evidence="7">
    <location>
        <begin position="65"/>
        <end position="83"/>
    </location>
</feature>
<gene>
    <name evidence="10" type="ORF">LPC04_05745</name>
</gene>
<feature type="domain" description="Integral membrane protein YccS N-terminal" evidence="8">
    <location>
        <begin position="74"/>
        <end position="291"/>
    </location>
</feature>
<keyword evidence="3 7" id="KW-0812">Transmembrane</keyword>
<dbReference type="Pfam" id="PF12805">
    <property type="entry name" value="FUSC-like"/>
    <property type="match status" value="1"/>
</dbReference>
<evidence type="ECO:0000313" key="10">
    <source>
        <dbReference type="EMBL" id="MCK9685213.1"/>
    </source>
</evidence>
<evidence type="ECO:0000256" key="5">
    <source>
        <dbReference type="ARBA" id="ARBA00023136"/>
    </source>
</evidence>
<feature type="transmembrane region" description="Helical" evidence="7">
    <location>
        <begin position="484"/>
        <end position="504"/>
    </location>
</feature>
<dbReference type="AlphaFoldDB" id="A0A9X1YI69"/>
<dbReference type="InterPro" id="IPR032692">
    <property type="entry name" value="YccS_N"/>
</dbReference>
<dbReference type="Proteomes" id="UP001139353">
    <property type="component" value="Unassembled WGS sequence"/>
</dbReference>
<dbReference type="PANTHER" id="PTHR30509:SF9">
    <property type="entry name" value="MULTIDRUG RESISTANCE PROTEIN MDTO"/>
    <property type="match status" value="1"/>
</dbReference>
<protein>
    <submittedName>
        <fullName evidence="10">FUSC family protein</fullName>
    </submittedName>
</protein>
<evidence type="ECO:0000259" key="8">
    <source>
        <dbReference type="Pfam" id="PF12805"/>
    </source>
</evidence>
<feature type="transmembrane region" description="Helical" evidence="7">
    <location>
        <begin position="114"/>
        <end position="132"/>
    </location>
</feature>
<evidence type="ECO:0000256" key="7">
    <source>
        <dbReference type="SAM" id="Phobius"/>
    </source>
</evidence>
<dbReference type="EMBL" id="JAJLJH010000001">
    <property type="protein sequence ID" value="MCK9685213.1"/>
    <property type="molecule type" value="Genomic_DNA"/>
</dbReference>
<evidence type="ECO:0000256" key="4">
    <source>
        <dbReference type="ARBA" id="ARBA00022989"/>
    </source>
</evidence>
<organism evidence="10 11">
    <name type="scientific">Scleromatobacter humisilvae</name>
    <dbReference type="NCBI Taxonomy" id="2897159"/>
    <lineage>
        <taxon>Bacteria</taxon>
        <taxon>Pseudomonadati</taxon>
        <taxon>Pseudomonadota</taxon>
        <taxon>Betaproteobacteria</taxon>
        <taxon>Burkholderiales</taxon>
        <taxon>Sphaerotilaceae</taxon>
        <taxon>Scleromatobacter</taxon>
    </lineage>
</organism>
<evidence type="ECO:0000313" key="11">
    <source>
        <dbReference type="Proteomes" id="UP001139353"/>
    </source>
</evidence>
<reference evidence="10" key="1">
    <citation type="submission" date="2021-11" db="EMBL/GenBank/DDBJ databases">
        <title>BS-T2-15 a new species belonging to the Comamonadaceae family isolated from the soil of a French oak forest.</title>
        <authorList>
            <person name="Mieszkin S."/>
            <person name="Alain K."/>
        </authorList>
    </citation>
    <scope>NUCLEOTIDE SEQUENCE</scope>
    <source>
        <strain evidence="10">BS-T2-15</strain>
    </source>
</reference>
<dbReference type="Pfam" id="PF13515">
    <property type="entry name" value="FUSC_2"/>
    <property type="match status" value="1"/>
</dbReference>
<evidence type="ECO:0000256" key="3">
    <source>
        <dbReference type="ARBA" id="ARBA00022692"/>
    </source>
</evidence>
<dbReference type="PANTHER" id="PTHR30509">
    <property type="entry name" value="P-HYDROXYBENZOIC ACID EFFLUX PUMP SUBUNIT-RELATED"/>
    <property type="match status" value="1"/>
</dbReference>
<feature type="transmembrane region" description="Helical" evidence="7">
    <location>
        <begin position="536"/>
        <end position="562"/>
    </location>
</feature>
<feature type="transmembrane region" description="Helical" evidence="7">
    <location>
        <begin position="12"/>
        <end position="33"/>
    </location>
</feature>
<dbReference type="InterPro" id="IPR049453">
    <property type="entry name" value="Memb_transporter_dom"/>
</dbReference>
<accession>A0A9X1YI69</accession>
<comment type="similarity">
    <text evidence="6">Belongs to the YccS/YhfK family.</text>
</comment>
<keyword evidence="5 7" id="KW-0472">Membrane</keyword>
<evidence type="ECO:0000256" key="6">
    <source>
        <dbReference type="ARBA" id="ARBA00043993"/>
    </source>
</evidence>
<comment type="subcellular location">
    <subcellularLocation>
        <location evidence="1">Cell membrane</location>
        <topology evidence="1">Multi-pass membrane protein</topology>
    </subcellularLocation>
</comment>
<keyword evidence="2" id="KW-1003">Cell membrane</keyword>
<dbReference type="GO" id="GO:0005886">
    <property type="term" value="C:plasma membrane"/>
    <property type="evidence" value="ECO:0007669"/>
    <property type="project" value="UniProtKB-SubCell"/>
</dbReference>
<keyword evidence="4 7" id="KW-1133">Transmembrane helix</keyword>
<dbReference type="RefSeq" id="WP_275681221.1">
    <property type="nucleotide sequence ID" value="NZ_JAJLJH010000001.1"/>
</dbReference>
<keyword evidence="11" id="KW-1185">Reference proteome</keyword>